<reference evidence="2" key="1">
    <citation type="thesis" date="2020" institute="ProQuest LLC" country="789 East Eisenhower Parkway, Ann Arbor, MI, USA">
        <title>Comparative Genomics and Chromosome Evolution.</title>
        <authorList>
            <person name="Mudd A.B."/>
        </authorList>
    </citation>
    <scope>NUCLEOTIDE SEQUENCE</scope>
    <source>
        <strain evidence="2">1538</strain>
        <tissue evidence="2">Blood</tissue>
    </source>
</reference>
<keyword evidence="3" id="KW-1185">Reference proteome</keyword>
<sequence length="86" mass="9727">MPRTTQLQERQRRREERTKLTLLPAASEEIVIGPKLPEIPKLDLADDSLNISADLIRGKLKEVSTSSTLTRAEPTTAPPVKQRRRI</sequence>
<feature type="region of interest" description="Disordered" evidence="1">
    <location>
        <begin position="63"/>
        <end position="86"/>
    </location>
</feature>
<protein>
    <submittedName>
        <fullName evidence="2">Uncharacterized protein</fullName>
    </submittedName>
</protein>
<evidence type="ECO:0000313" key="3">
    <source>
        <dbReference type="Proteomes" id="UP001181693"/>
    </source>
</evidence>
<proteinExistence type="predicted"/>
<accession>A0AAV3AD91</accession>
<gene>
    <name evidence="2" type="ORF">GDO54_012788</name>
</gene>
<dbReference type="Proteomes" id="UP001181693">
    <property type="component" value="Unassembled WGS sequence"/>
</dbReference>
<dbReference type="EMBL" id="DYDO01000005">
    <property type="protein sequence ID" value="DBA25234.1"/>
    <property type="molecule type" value="Genomic_DNA"/>
</dbReference>
<evidence type="ECO:0000313" key="2">
    <source>
        <dbReference type="EMBL" id="DBA25234.1"/>
    </source>
</evidence>
<name>A0AAV3AD91_PYXAD</name>
<evidence type="ECO:0000256" key="1">
    <source>
        <dbReference type="SAM" id="MobiDB-lite"/>
    </source>
</evidence>
<dbReference type="AlphaFoldDB" id="A0AAV3AD91"/>
<organism evidence="2 3">
    <name type="scientific">Pyxicephalus adspersus</name>
    <name type="common">African bullfrog</name>
    <dbReference type="NCBI Taxonomy" id="30357"/>
    <lineage>
        <taxon>Eukaryota</taxon>
        <taxon>Metazoa</taxon>
        <taxon>Chordata</taxon>
        <taxon>Craniata</taxon>
        <taxon>Vertebrata</taxon>
        <taxon>Euteleostomi</taxon>
        <taxon>Amphibia</taxon>
        <taxon>Batrachia</taxon>
        <taxon>Anura</taxon>
        <taxon>Neobatrachia</taxon>
        <taxon>Ranoidea</taxon>
        <taxon>Pyxicephalidae</taxon>
        <taxon>Pyxicephalinae</taxon>
        <taxon>Pyxicephalus</taxon>
    </lineage>
</organism>
<comment type="caution">
    <text evidence="2">The sequence shown here is derived from an EMBL/GenBank/DDBJ whole genome shotgun (WGS) entry which is preliminary data.</text>
</comment>